<sequence length="175" mass="18701">MVFAIVPHAAANVRLFSSLGLTKTKTRNRMAPATLSMTAPQPACEGPQSSSTAKGPQHLGRRSVEEGSRSFQGEEDGGIEIVKEMRRSRLLSASPGAEAADLDEVCHEEIPAADQVTNEERRFMEDLFGVNPYEQVMKGMGDGEGEGDSAGAPSVGAEGDDNEMWSVDEIMTTAQ</sequence>
<proteinExistence type="predicted"/>
<evidence type="ECO:0000313" key="1">
    <source>
        <dbReference type="EMBL" id="KAI9916501.1"/>
    </source>
</evidence>
<comment type="caution">
    <text evidence="1">The sequence shown here is derived from an EMBL/GenBank/DDBJ whole genome shotgun (WGS) entry which is preliminary data.</text>
</comment>
<protein>
    <submittedName>
        <fullName evidence="1">Uncharacterized protein</fullName>
    </submittedName>
</protein>
<reference evidence="1 2" key="1">
    <citation type="journal article" date="2022" name="bioRxiv">
        <title>The genome of the oomycete Peronosclerospora sorghi, a cosmopolitan pathogen of maize and sorghum, is inflated with dispersed pseudogenes.</title>
        <authorList>
            <person name="Fletcher K."/>
            <person name="Martin F."/>
            <person name="Isakeit T."/>
            <person name="Cavanaugh K."/>
            <person name="Magill C."/>
            <person name="Michelmore R."/>
        </authorList>
    </citation>
    <scope>NUCLEOTIDE SEQUENCE [LARGE SCALE GENOMIC DNA]</scope>
    <source>
        <strain evidence="1">P6</strain>
    </source>
</reference>
<gene>
    <name evidence="1" type="ORF">PsorP6_017980</name>
</gene>
<accession>A0ACC0WEL5</accession>
<organism evidence="1 2">
    <name type="scientific">Peronosclerospora sorghi</name>
    <dbReference type="NCBI Taxonomy" id="230839"/>
    <lineage>
        <taxon>Eukaryota</taxon>
        <taxon>Sar</taxon>
        <taxon>Stramenopiles</taxon>
        <taxon>Oomycota</taxon>
        <taxon>Peronosporomycetes</taxon>
        <taxon>Peronosporales</taxon>
        <taxon>Peronosporaceae</taxon>
        <taxon>Peronosclerospora</taxon>
    </lineage>
</organism>
<name>A0ACC0WEL5_9STRA</name>
<dbReference type="EMBL" id="CM047581">
    <property type="protein sequence ID" value="KAI9916501.1"/>
    <property type="molecule type" value="Genomic_DNA"/>
</dbReference>
<keyword evidence="2" id="KW-1185">Reference proteome</keyword>
<evidence type="ECO:0000313" key="2">
    <source>
        <dbReference type="Proteomes" id="UP001163321"/>
    </source>
</evidence>
<dbReference type="Proteomes" id="UP001163321">
    <property type="component" value="Chromosome 2"/>
</dbReference>